<name>A0ABP7V8F7_9FLAO</name>
<dbReference type="InterPro" id="IPR053148">
    <property type="entry name" value="PD-DEXK-like_domain"/>
</dbReference>
<evidence type="ECO:0000313" key="3">
    <source>
        <dbReference type="EMBL" id="GAA4061501.1"/>
    </source>
</evidence>
<organism evidence="3 4">
    <name type="scientific">Flavobacterium cheonanense</name>
    <dbReference type="NCBI Taxonomy" id="706183"/>
    <lineage>
        <taxon>Bacteria</taxon>
        <taxon>Pseudomonadati</taxon>
        <taxon>Bacteroidota</taxon>
        <taxon>Flavobacteriia</taxon>
        <taxon>Flavobacteriales</taxon>
        <taxon>Flavobacteriaceae</taxon>
        <taxon>Flavobacterium</taxon>
    </lineage>
</organism>
<gene>
    <name evidence="3" type="ORF">GCM10022389_02400</name>
</gene>
<dbReference type="InterPro" id="IPR011856">
    <property type="entry name" value="tRNA_endonuc-like_dom_sf"/>
</dbReference>
<dbReference type="InterPro" id="IPR009362">
    <property type="entry name" value="YhcG_C"/>
</dbReference>
<dbReference type="RefSeq" id="WP_344815007.1">
    <property type="nucleotide sequence ID" value="NZ_BAABCT010000001.1"/>
</dbReference>
<dbReference type="EMBL" id="BAABCT010000001">
    <property type="protein sequence ID" value="GAA4061501.1"/>
    <property type="molecule type" value="Genomic_DNA"/>
</dbReference>
<dbReference type="Pfam" id="PF06250">
    <property type="entry name" value="YhcG_C"/>
    <property type="match status" value="1"/>
</dbReference>
<evidence type="ECO:0000313" key="4">
    <source>
        <dbReference type="Proteomes" id="UP001500367"/>
    </source>
</evidence>
<reference evidence="4" key="1">
    <citation type="journal article" date="2019" name="Int. J. Syst. Evol. Microbiol.">
        <title>The Global Catalogue of Microorganisms (GCM) 10K type strain sequencing project: providing services to taxonomists for standard genome sequencing and annotation.</title>
        <authorList>
            <consortium name="The Broad Institute Genomics Platform"/>
            <consortium name="The Broad Institute Genome Sequencing Center for Infectious Disease"/>
            <person name="Wu L."/>
            <person name="Ma J."/>
        </authorList>
    </citation>
    <scope>NUCLEOTIDE SEQUENCE [LARGE SCALE GENOMIC DNA]</scope>
    <source>
        <strain evidence="4">JCM 17069</strain>
    </source>
</reference>
<dbReference type="InterPro" id="IPR041527">
    <property type="entry name" value="YhcG_N"/>
</dbReference>
<proteinExistence type="predicted"/>
<evidence type="ECO:0000259" key="2">
    <source>
        <dbReference type="Pfam" id="PF17761"/>
    </source>
</evidence>
<dbReference type="Proteomes" id="UP001500367">
    <property type="component" value="Unassembled WGS sequence"/>
</dbReference>
<dbReference type="Pfam" id="PF17761">
    <property type="entry name" value="DUF1016_N"/>
    <property type="match status" value="1"/>
</dbReference>
<dbReference type="Gene3D" id="3.40.1350.10">
    <property type="match status" value="1"/>
</dbReference>
<sequence length="367" mass="43277">MSKELQNKALFQQVVVLLQNAQQQVLRTVNSTMTYTYFEIGRMIVEEEQNGKERAEYGKQILKGLSQQLTKEFGKGFSLSSLEQIRKFYLIYSNSTMLLRILNIQIPQTLSTELDSQKTQSLSTEFKNIDFQTLISFFKLTWSHYTFLMRIDDEKERSFYEIESEKHNWSVRELKRQYDSALYTRLALSRDKEGVLKLSEEGQIIEKPKDIIKDPYILEFLGLPELHNYSESELEQEIINKLEHFLLELGEGFAFVARQKRITFDDKHFYIDLVFYNRVLKSFVLIDLKIGELKHQDLGQMQMYVNYYDREMCLEGENKTIGIVLCQNKSDLVVEYTLPDNNEQIFASKYKTILPSKEDLIKLINSK</sequence>
<protein>
    <submittedName>
        <fullName evidence="3">PDDEXK nuclease domain-containing protein</fullName>
    </submittedName>
</protein>
<feature type="domain" description="YhcG N-terminal" evidence="2">
    <location>
        <begin position="14"/>
        <end position="185"/>
    </location>
</feature>
<feature type="domain" description="YhcG PDDEXK nuclease" evidence="1">
    <location>
        <begin position="210"/>
        <end position="358"/>
    </location>
</feature>
<dbReference type="PANTHER" id="PTHR30547:SF5">
    <property type="entry name" value="NUCLEASE YHCG-RELATED"/>
    <property type="match status" value="1"/>
</dbReference>
<evidence type="ECO:0000259" key="1">
    <source>
        <dbReference type="Pfam" id="PF06250"/>
    </source>
</evidence>
<keyword evidence="4" id="KW-1185">Reference proteome</keyword>
<accession>A0ABP7V8F7</accession>
<comment type="caution">
    <text evidence="3">The sequence shown here is derived from an EMBL/GenBank/DDBJ whole genome shotgun (WGS) entry which is preliminary data.</text>
</comment>
<dbReference type="PANTHER" id="PTHR30547">
    <property type="entry name" value="UNCHARACTERIZED PROTEIN YHCG-RELATED"/>
    <property type="match status" value="1"/>
</dbReference>